<accession>L1KIV4</accession>
<dbReference type="Proteomes" id="UP000010411">
    <property type="component" value="Unassembled WGS sequence"/>
</dbReference>
<dbReference type="EMBL" id="AEJC01000665">
    <property type="protein sequence ID" value="EKX60308.1"/>
    <property type="molecule type" value="Genomic_DNA"/>
</dbReference>
<reference evidence="1 2" key="1">
    <citation type="submission" date="2012-11" db="EMBL/GenBank/DDBJ databases">
        <authorList>
            <person name="Huguet-Tapia J.C."/>
            <person name="Durkin A.S."/>
            <person name="Pettis G.S."/>
            <person name="Badger J.H."/>
        </authorList>
    </citation>
    <scope>NUCLEOTIDE SEQUENCE [LARGE SCALE GENOMIC DNA]</scope>
    <source>
        <strain evidence="1 2">91-03</strain>
    </source>
</reference>
<evidence type="ECO:0000313" key="2">
    <source>
        <dbReference type="Proteomes" id="UP000010411"/>
    </source>
</evidence>
<comment type="caution">
    <text evidence="1">The sequence shown here is derived from an EMBL/GenBank/DDBJ whole genome shotgun (WGS) entry which is preliminary data.</text>
</comment>
<gene>
    <name evidence="1" type="ORF">STRIP9103_02582</name>
</gene>
<name>L1KIV4_9ACTN</name>
<keyword evidence="2" id="KW-1185">Reference proteome</keyword>
<sequence>MKLRYLARVSCAHREVADHGARVPGLRGARSGRGRMTPGKVIGQRATSRFVSTSRALTSVVAHFGSVRTWPSTRQFFRWGKPCSTGARTAASALLESF</sequence>
<organism evidence="1 2">
    <name type="scientific">Streptomyces ipomoeae 91-03</name>
    <dbReference type="NCBI Taxonomy" id="698759"/>
    <lineage>
        <taxon>Bacteria</taxon>
        <taxon>Bacillati</taxon>
        <taxon>Actinomycetota</taxon>
        <taxon>Actinomycetes</taxon>
        <taxon>Kitasatosporales</taxon>
        <taxon>Streptomycetaceae</taxon>
        <taxon>Streptomyces</taxon>
    </lineage>
</organism>
<proteinExistence type="predicted"/>
<evidence type="ECO:0000313" key="1">
    <source>
        <dbReference type="EMBL" id="EKX60308.1"/>
    </source>
</evidence>
<protein>
    <submittedName>
        <fullName evidence="1">Uncharacterized protein</fullName>
    </submittedName>
</protein>
<dbReference type="AlphaFoldDB" id="L1KIV4"/>